<dbReference type="InterPro" id="IPR007219">
    <property type="entry name" value="XnlR_reg_dom"/>
</dbReference>
<feature type="region of interest" description="Disordered" evidence="3">
    <location>
        <begin position="87"/>
        <end position="117"/>
    </location>
</feature>
<dbReference type="EMBL" id="SDIL01000104">
    <property type="protein sequence ID" value="RXK36227.1"/>
    <property type="molecule type" value="Genomic_DNA"/>
</dbReference>
<dbReference type="Pfam" id="PF00172">
    <property type="entry name" value="Zn_clus"/>
    <property type="match status" value="1"/>
</dbReference>
<feature type="region of interest" description="Disordered" evidence="3">
    <location>
        <begin position="1"/>
        <end position="24"/>
    </location>
</feature>
<evidence type="ECO:0000313" key="6">
    <source>
        <dbReference type="Proteomes" id="UP000289152"/>
    </source>
</evidence>
<dbReference type="GO" id="GO:0008270">
    <property type="term" value="F:zinc ion binding"/>
    <property type="evidence" value="ECO:0007669"/>
    <property type="project" value="InterPro"/>
</dbReference>
<gene>
    <name evidence="5" type="ORF">M231_06497</name>
</gene>
<dbReference type="GO" id="GO:0003677">
    <property type="term" value="F:DNA binding"/>
    <property type="evidence" value="ECO:0007669"/>
    <property type="project" value="InterPro"/>
</dbReference>
<evidence type="ECO:0000256" key="3">
    <source>
        <dbReference type="SAM" id="MobiDB-lite"/>
    </source>
</evidence>
<protein>
    <recommendedName>
        <fullName evidence="4">Zn(2)-C6 fungal-type domain-containing protein</fullName>
    </recommendedName>
</protein>
<dbReference type="SUPFAM" id="SSF57701">
    <property type="entry name" value="Zn2/Cys6 DNA-binding domain"/>
    <property type="match status" value="1"/>
</dbReference>
<dbReference type="VEuPathDB" id="FungiDB:TREMEDRAFT_30253"/>
<organism evidence="5 6">
    <name type="scientific">Tremella mesenterica</name>
    <name type="common">Jelly fungus</name>
    <dbReference type="NCBI Taxonomy" id="5217"/>
    <lineage>
        <taxon>Eukaryota</taxon>
        <taxon>Fungi</taxon>
        <taxon>Dikarya</taxon>
        <taxon>Basidiomycota</taxon>
        <taxon>Agaricomycotina</taxon>
        <taxon>Tremellomycetes</taxon>
        <taxon>Tremellales</taxon>
        <taxon>Tremellaceae</taxon>
        <taxon>Tremella</taxon>
    </lineage>
</organism>
<sequence>MTDSHPSSTGTPEGIAYPSLISATGASGMPPPSFNVAGASRKQNVACDSCRAKKIKCQRTVTTETCEQCVTKGCDCTSFYIEQLQAKIKKSRPRPDDDGKNMGRKRRRKSLSVQGDDLQAASGNLVTLAQQARDVWQDSRPSSQSSSIPVNRGTEASDSQVGGDSWSVEPLDADRSLHLLANLAPSKPPTLATTLPHQRPPSVQQSDLLKYLFSPTAVHHHDWQYTDLDSLRVCDQRASDLWEEMGGHVWVEQPSQAHLKLTDEGYKDFADDLIETFFSIVHIRFPMLDGLLLRARLTEPDTHPKGPVSHGLVAVAIAWGSRFSDHPTIIADRQEVSARDQKGSGRSRSRICQLLVIRAREVVEASKMLRIPSVEAAQTLMLLEPLVARDRVEELTWTEYQPVAVSAAIKHMLQLGLNSPAGVFSLKDESDKTAAAFVWWTISLSDGFRAAFHRLKPTLSDADYDLAPPEDAPLSFRGNGTEEKDTSDVQDTPTEAVAWFGAANAGAFMCRRLCEGLWIPRSKEYGITTPVLASFVRLNLKWRDQYLTKLGVPSKWPDSWDFLAAITACSTDVYYHCLWLVVWRAMEEFGLEETRTGRPASEELVNLQSRIKGESEHGAMRIAALIAVLTENGYLRLDPLILYHPIYEAGCFLANMGRMECLACIAGLKQYSIAYPQMWDFSIEIENIYTEVSSKRSSMTSINGSQMECSRTGSEITRNHSIVSDQRPDGNPMTSTISVPQDWASPSAAILASNGYKSLPDVRSRGPSTPTDEYKDVSMVLFEWLHQT</sequence>
<dbReference type="GO" id="GO:0005634">
    <property type="term" value="C:nucleus"/>
    <property type="evidence" value="ECO:0007669"/>
    <property type="project" value="TreeGrafter"/>
</dbReference>
<evidence type="ECO:0000259" key="4">
    <source>
        <dbReference type="PROSITE" id="PS50048"/>
    </source>
</evidence>
<keyword evidence="2" id="KW-0539">Nucleus</keyword>
<dbReference type="SMART" id="SM00066">
    <property type="entry name" value="GAL4"/>
    <property type="match status" value="1"/>
</dbReference>
<dbReference type="OrthoDB" id="2534600at2759"/>
<dbReference type="CDD" id="cd12148">
    <property type="entry name" value="fungal_TF_MHR"/>
    <property type="match status" value="1"/>
</dbReference>
<dbReference type="InParanoid" id="A0A4Q1BDE7"/>
<evidence type="ECO:0000313" key="5">
    <source>
        <dbReference type="EMBL" id="RXK36227.1"/>
    </source>
</evidence>
<dbReference type="PANTHER" id="PTHR31668">
    <property type="entry name" value="GLUCOSE TRANSPORT TRANSCRIPTION REGULATOR RGT1-RELATED-RELATED"/>
    <property type="match status" value="1"/>
</dbReference>
<dbReference type="GO" id="GO:0000981">
    <property type="term" value="F:DNA-binding transcription factor activity, RNA polymerase II-specific"/>
    <property type="evidence" value="ECO:0007669"/>
    <property type="project" value="InterPro"/>
</dbReference>
<dbReference type="Pfam" id="PF04082">
    <property type="entry name" value="Fungal_trans"/>
    <property type="match status" value="1"/>
</dbReference>
<accession>A0A4Q1BDE7</accession>
<feature type="region of interest" description="Disordered" evidence="3">
    <location>
        <begin position="133"/>
        <end position="168"/>
    </location>
</feature>
<dbReference type="AlphaFoldDB" id="A0A4Q1BDE7"/>
<feature type="domain" description="Zn(2)-C6 fungal-type" evidence="4">
    <location>
        <begin position="46"/>
        <end position="78"/>
    </location>
</feature>
<comment type="caution">
    <text evidence="5">The sequence shown here is derived from an EMBL/GenBank/DDBJ whole genome shotgun (WGS) entry which is preliminary data.</text>
</comment>
<dbReference type="PANTHER" id="PTHR31668:SF4">
    <property type="entry name" value="TRANSCRIPTIONAL ACTIVATOR PROTEIN DAL81"/>
    <property type="match status" value="1"/>
</dbReference>
<proteinExistence type="predicted"/>
<dbReference type="InterPro" id="IPR001138">
    <property type="entry name" value="Zn2Cys6_DnaBD"/>
</dbReference>
<evidence type="ECO:0000256" key="2">
    <source>
        <dbReference type="ARBA" id="ARBA00023242"/>
    </source>
</evidence>
<name>A0A4Q1BDE7_TREME</name>
<dbReference type="Proteomes" id="UP000289152">
    <property type="component" value="Unassembled WGS sequence"/>
</dbReference>
<dbReference type="InterPro" id="IPR036864">
    <property type="entry name" value="Zn2-C6_fun-type_DNA-bd_sf"/>
</dbReference>
<dbReference type="PROSITE" id="PS50048">
    <property type="entry name" value="ZN2_CY6_FUNGAL_2"/>
    <property type="match status" value="1"/>
</dbReference>
<dbReference type="PROSITE" id="PS00463">
    <property type="entry name" value="ZN2_CY6_FUNGAL_1"/>
    <property type="match status" value="1"/>
</dbReference>
<evidence type="ECO:0000256" key="1">
    <source>
        <dbReference type="ARBA" id="ARBA00022723"/>
    </source>
</evidence>
<dbReference type="CDD" id="cd00067">
    <property type="entry name" value="GAL4"/>
    <property type="match status" value="1"/>
</dbReference>
<keyword evidence="1" id="KW-0479">Metal-binding</keyword>
<reference evidence="5 6" key="1">
    <citation type="submission" date="2016-06" db="EMBL/GenBank/DDBJ databases">
        <title>Evolution of pathogenesis and genome organization in the Tremellales.</title>
        <authorList>
            <person name="Cuomo C."/>
            <person name="Litvintseva A."/>
            <person name="Heitman J."/>
            <person name="Chen Y."/>
            <person name="Sun S."/>
            <person name="Springer D."/>
            <person name="Dromer F."/>
            <person name="Young S."/>
            <person name="Zeng Q."/>
            <person name="Chapman S."/>
            <person name="Gujja S."/>
            <person name="Saif S."/>
            <person name="Birren B."/>
        </authorList>
    </citation>
    <scope>NUCLEOTIDE SEQUENCE [LARGE SCALE GENOMIC DNA]</scope>
    <source>
        <strain evidence="5 6">ATCC 28783</strain>
    </source>
</reference>
<keyword evidence="6" id="KW-1185">Reference proteome</keyword>
<dbReference type="InterPro" id="IPR050797">
    <property type="entry name" value="Carb_Metab_Trans_Reg"/>
</dbReference>
<dbReference type="GO" id="GO:0001080">
    <property type="term" value="P:nitrogen catabolite activation of transcription from RNA polymerase II promoter"/>
    <property type="evidence" value="ECO:0007669"/>
    <property type="project" value="TreeGrafter"/>
</dbReference>
<dbReference type="GO" id="GO:0006351">
    <property type="term" value="P:DNA-templated transcription"/>
    <property type="evidence" value="ECO:0007669"/>
    <property type="project" value="InterPro"/>
</dbReference>
<feature type="compositionally biased region" description="Polar residues" evidence="3">
    <location>
        <begin position="1"/>
        <end position="11"/>
    </location>
</feature>
<dbReference type="Gene3D" id="4.10.240.10">
    <property type="entry name" value="Zn(2)-C6 fungal-type DNA-binding domain"/>
    <property type="match status" value="1"/>
</dbReference>